<dbReference type="AlphaFoldDB" id="I0WDN9"/>
<comment type="caution">
    <text evidence="2">The sequence shown here is derived from an EMBL/GenBank/DDBJ whole genome shotgun (WGS) entry which is preliminary data.</text>
</comment>
<evidence type="ECO:0000313" key="2">
    <source>
        <dbReference type="EMBL" id="EID74505.1"/>
    </source>
</evidence>
<evidence type="ECO:0000313" key="3">
    <source>
        <dbReference type="Proteomes" id="UP000005938"/>
    </source>
</evidence>
<organism evidence="2 3">
    <name type="scientific">Imtechella halotolerans K1</name>
    <dbReference type="NCBI Taxonomy" id="946077"/>
    <lineage>
        <taxon>Bacteria</taxon>
        <taxon>Pseudomonadati</taxon>
        <taxon>Bacteroidota</taxon>
        <taxon>Flavobacteriia</taxon>
        <taxon>Flavobacteriales</taxon>
        <taxon>Flavobacteriaceae</taxon>
        <taxon>Imtechella</taxon>
    </lineage>
</organism>
<keyword evidence="1" id="KW-0472">Membrane</keyword>
<accession>I0WDN9</accession>
<evidence type="ECO:0000256" key="1">
    <source>
        <dbReference type="SAM" id="Phobius"/>
    </source>
</evidence>
<dbReference type="OrthoDB" id="1442507at2"/>
<proteinExistence type="predicted"/>
<reference evidence="2 3" key="1">
    <citation type="journal article" date="2012" name="J. Bacteriol.">
        <title>Genome Sequence of the Halotolerant Bacterium Imtechella halotolerans K1T.</title>
        <authorList>
            <person name="Kumar S."/>
            <person name="Vikram S."/>
            <person name="Subramanian S."/>
            <person name="Raghava G.P."/>
            <person name="Pinnaka A.K."/>
        </authorList>
    </citation>
    <scope>NUCLEOTIDE SEQUENCE [LARGE SCALE GENOMIC DNA]</scope>
    <source>
        <strain evidence="2 3">K1</strain>
    </source>
</reference>
<gene>
    <name evidence="2" type="ORF">W5A_08242</name>
</gene>
<name>I0WDN9_9FLAO</name>
<feature type="transmembrane region" description="Helical" evidence="1">
    <location>
        <begin position="55"/>
        <end position="73"/>
    </location>
</feature>
<sequence>MSTQEEKQLDDFVRKVITEQRLDEPSPSFVNNVMRKVVAASHKVFVYRPLISTRSWYLIAMGLVVLFGYTFSFKDSSKVANSVSEALQNAFDVLEFSSTVSSSILVILFMIILEVYLIKYLHGRNSKK</sequence>
<dbReference type="Proteomes" id="UP000005938">
    <property type="component" value="Unassembled WGS sequence"/>
</dbReference>
<feature type="transmembrane region" description="Helical" evidence="1">
    <location>
        <begin position="93"/>
        <end position="118"/>
    </location>
</feature>
<keyword evidence="1" id="KW-0812">Transmembrane</keyword>
<dbReference type="STRING" id="946077.W5A_08242"/>
<dbReference type="RefSeq" id="WP_008239384.1">
    <property type="nucleotide sequence ID" value="NZ_AJJU01000010.1"/>
</dbReference>
<keyword evidence="3" id="KW-1185">Reference proteome</keyword>
<dbReference type="EMBL" id="AJJU01000010">
    <property type="protein sequence ID" value="EID74505.1"/>
    <property type="molecule type" value="Genomic_DNA"/>
</dbReference>
<keyword evidence="1" id="KW-1133">Transmembrane helix</keyword>
<protein>
    <submittedName>
        <fullName evidence="2">Uncharacterized protein</fullName>
    </submittedName>
</protein>